<dbReference type="Gene3D" id="3.90.830.10">
    <property type="entry name" value="Syntaxin Binding Protein 1, Chain A, domain 2"/>
    <property type="match status" value="1"/>
</dbReference>
<dbReference type="SUPFAM" id="SSF56815">
    <property type="entry name" value="Sec1/munc18-like (SM) proteins"/>
    <property type="match status" value="1"/>
</dbReference>
<dbReference type="InterPro" id="IPR001619">
    <property type="entry name" value="Sec1-like"/>
</dbReference>
<keyword evidence="4" id="KW-0653">Protein transport</keyword>
<sequence length="207" mass="24166">MVHELLTINNNRVNLSHVKGISKELKEVVLSAEHDEFYANNLYLNFGEIGQTIKELMEEFQKKAKKHQKVESIADMKNFVETYPLFKKLSGTVSKHVTVVGELSSLVEKHHLLQVSELEQELSCQSDHSMQLQKIKELINNQQIRDIDAVRLVMLYALHYEKYTNNDINGLLNLLKSRAVSEKYIKVYKNYFDLTFDKFDIVDKFQD</sequence>
<organism evidence="7">
    <name type="scientific">Apis cerana</name>
    <name type="common">Indian honeybee</name>
    <dbReference type="NCBI Taxonomy" id="7461"/>
    <lineage>
        <taxon>Eukaryota</taxon>
        <taxon>Metazoa</taxon>
        <taxon>Ecdysozoa</taxon>
        <taxon>Arthropoda</taxon>
        <taxon>Hexapoda</taxon>
        <taxon>Insecta</taxon>
        <taxon>Pterygota</taxon>
        <taxon>Neoptera</taxon>
        <taxon>Endopterygota</taxon>
        <taxon>Hymenoptera</taxon>
        <taxon>Apocrita</taxon>
        <taxon>Aculeata</taxon>
        <taxon>Apoidea</taxon>
        <taxon>Anthophila</taxon>
        <taxon>Apidae</taxon>
        <taxon>Apis</taxon>
    </lineage>
</organism>
<dbReference type="PANTHER" id="PTHR11679">
    <property type="entry name" value="VESICLE PROTEIN SORTING-ASSOCIATED"/>
    <property type="match status" value="1"/>
</dbReference>
<dbReference type="InterPro" id="IPR043127">
    <property type="entry name" value="Sec-1-like_dom3a"/>
</dbReference>
<keyword evidence="5" id="KW-0472">Membrane</keyword>
<evidence type="ECO:0000256" key="1">
    <source>
        <dbReference type="ARBA" id="ARBA00004184"/>
    </source>
</evidence>
<protein>
    <recommendedName>
        <fullName evidence="6">Vacuolar protein sorting-associated protein 45</fullName>
    </recommendedName>
</protein>
<reference evidence="7" key="1">
    <citation type="submission" date="2011-11" db="EMBL/GenBank/DDBJ databases">
        <title>Decoding the brain transcriptome of the Eastern honeybee (Apis cerana) based on pyrosequencing.</title>
        <authorList>
            <person name="Sun L."/>
            <person name="Zheng H."/>
            <person name="Wang Y."/>
            <person name="Xie X."/>
            <person name="Zhu Y."/>
            <person name="Gu W."/>
            <person name="Wang S."/>
        </authorList>
    </citation>
    <scope>NUCLEOTIDE SEQUENCE</scope>
    <source>
        <tissue evidence="7">Brain</tissue>
    </source>
</reference>
<evidence type="ECO:0000256" key="4">
    <source>
        <dbReference type="ARBA" id="ARBA00022927"/>
    </source>
</evidence>
<evidence type="ECO:0000256" key="2">
    <source>
        <dbReference type="ARBA" id="ARBA00009884"/>
    </source>
</evidence>
<dbReference type="AlphaFoldDB" id="V9IE51"/>
<evidence type="ECO:0000313" key="7">
    <source>
        <dbReference type="EMBL" id="AEY58741.1"/>
    </source>
</evidence>
<dbReference type="EMBL" id="JR039535">
    <property type="protein sequence ID" value="AEY58741.1"/>
    <property type="molecule type" value="mRNA"/>
</dbReference>
<accession>V9IE51</accession>
<dbReference type="GO" id="GO:0031410">
    <property type="term" value="C:cytoplasmic vesicle"/>
    <property type="evidence" value="ECO:0007669"/>
    <property type="project" value="UniProtKB-ARBA"/>
</dbReference>
<dbReference type="Pfam" id="PF00995">
    <property type="entry name" value="Sec1"/>
    <property type="match status" value="1"/>
</dbReference>
<evidence type="ECO:0000256" key="5">
    <source>
        <dbReference type="ARBA" id="ARBA00023136"/>
    </source>
</evidence>
<dbReference type="GO" id="GO:0015031">
    <property type="term" value="P:protein transport"/>
    <property type="evidence" value="ECO:0007669"/>
    <property type="project" value="UniProtKB-KW"/>
</dbReference>
<name>V9IE51_APICE</name>
<comment type="similarity">
    <text evidence="2">Belongs to the STXBP/unc-18/SEC1 family.</text>
</comment>
<dbReference type="GO" id="GO:0012505">
    <property type="term" value="C:endomembrane system"/>
    <property type="evidence" value="ECO:0007669"/>
    <property type="project" value="UniProtKB-SubCell"/>
</dbReference>
<dbReference type="FunFam" id="3.90.830.10:FF:000002">
    <property type="entry name" value="Vacuolar protein sorting-associated protein 45"/>
    <property type="match status" value="1"/>
</dbReference>
<keyword evidence="3" id="KW-0813">Transport</keyword>
<evidence type="ECO:0000256" key="3">
    <source>
        <dbReference type="ARBA" id="ARBA00022448"/>
    </source>
</evidence>
<comment type="subcellular location">
    <subcellularLocation>
        <location evidence="1">Endomembrane system</location>
        <topology evidence="1">Peripheral membrane protein</topology>
    </subcellularLocation>
</comment>
<dbReference type="InterPro" id="IPR036045">
    <property type="entry name" value="Sec1-like_sf"/>
</dbReference>
<dbReference type="GO" id="GO:0016192">
    <property type="term" value="P:vesicle-mediated transport"/>
    <property type="evidence" value="ECO:0007669"/>
    <property type="project" value="InterPro"/>
</dbReference>
<dbReference type="Gene3D" id="1.25.40.60">
    <property type="match status" value="1"/>
</dbReference>
<gene>
    <name evidence="7" type="ORF">ACCB01351.1</name>
</gene>
<proteinExistence type="evidence at transcript level"/>
<evidence type="ECO:0000256" key="6">
    <source>
        <dbReference type="ARBA" id="ARBA00073001"/>
    </source>
</evidence>